<evidence type="ECO:0000313" key="2">
    <source>
        <dbReference type="Proteomes" id="UP000478052"/>
    </source>
</evidence>
<keyword evidence="2" id="KW-1185">Reference proteome</keyword>
<feature type="non-terminal residue" evidence="1">
    <location>
        <position position="232"/>
    </location>
</feature>
<reference evidence="1 2" key="1">
    <citation type="submission" date="2019-08" db="EMBL/GenBank/DDBJ databases">
        <title>Whole genome of Aphis craccivora.</title>
        <authorList>
            <person name="Voronova N.V."/>
            <person name="Shulinski R.S."/>
            <person name="Bandarenka Y.V."/>
            <person name="Zhorov D.G."/>
            <person name="Warner D."/>
        </authorList>
    </citation>
    <scope>NUCLEOTIDE SEQUENCE [LARGE SCALE GENOMIC DNA]</scope>
    <source>
        <strain evidence="1">180601</strain>
        <tissue evidence="1">Whole Body</tissue>
    </source>
</reference>
<accession>A0A6G0Y3N8</accession>
<name>A0A6G0Y3N8_APHCR</name>
<protein>
    <submittedName>
        <fullName evidence="1">Uncharacterized protein</fullName>
    </submittedName>
</protein>
<dbReference type="PANTHER" id="PTHR23080:SF133">
    <property type="entry name" value="SI:CH211-262I1.5-RELATED"/>
    <property type="match status" value="1"/>
</dbReference>
<dbReference type="EMBL" id="VUJU01006490">
    <property type="protein sequence ID" value="KAF0748406.1"/>
    <property type="molecule type" value="Genomic_DNA"/>
</dbReference>
<feature type="non-terminal residue" evidence="1">
    <location>
        <position position="1"/>
    </location>
</feature>
<organism evidence="1 2">
    <name type="scientific">Aphis craccivora</name>
    <name type="common">Cowpea aphid</name>
    <dbReference type="NCBI Taxonomy" id="307492"/>
    <lineage>
        <taxon>Eukaryota</taxon>
        <taxon>Metazoa</taxon>
        <taxon>Ecdysozoa</taxon>
        <taxon>Arthropoda</taxon>
        <taxon>Hexapoda</taxon>
        <taxon>Insecta</taxon>
        <taxon>Pterygota</taxon>
        <taxon>Neoptera</taxon>
        <taxon>Paraneoptera</taxon>
        <taxon>Hemiptera</taxon>
        <taxon>Sternorrhyncha</taxon>
        <taxon>Aphidomorpha</taxon>
        <taxon>Aphidoidea</taxon>
        <taxon>Aphididae</taxon>
        <taxon>Aphidini</taxon>
        <taxon>Aphis</taxon>
        <taxon>Aphis</taxon>
    </lineage>
</organism>
<proteinExistence type="predicted"/>
<dbReference type="OrthoDB" id="7331812at2759"/>
<dbReference type="PANTHER" id="PTHR23080">
    <property type="entry name" value="THAP DOMAIN PROTEIN"/>
    <property type="match status" value="1"/>
</dbReference>
<dbReference type="AlphaFoldDB" id="A0A6G0Y3N8"/>
<sequence length="232" mass="26839">HKKVDIQLLKLNITPTTSKSNEFLKNNTFNYRLLNRITNNLSLLWDELNLTYTDLALRFKTIVNPQLVILNQCNIITLISALHDILFINLMNTVPSQNKNLNCWPKCFNYFLNCRISLDCTEISRDIPKSFLDQKLTFRLFGLAPNGAIIYANLLRLETSLNISPFLMSPQFTSSKVLKTKSIDRARIHVERVMRFIQSQSSLVFQLYAALVNFQNAIIKKVDHLFVNIDNT</sequence>
<evidence type="ECO:0000313" key="1">
    <source>
        <dbReference type="EMBL" id="KAF0748406.1"/>
    </source>
</evidence>
<gene>
    <name evidence="1" type="ORF">FWK35_00030347</name>
</gene>
<comment type="caution">
    <text evidence="1">The sequence shown here is derived from an EMBL/GenBank/DDBJ whole genome shotgun (WGS) entry which is preliminary data.</text>
</comment>
<dbReference type="Proteomes" id="UP000478052">
    <property type="component" value="Unassembled WGS sequence"/>
</dbReference>